<dbReference type="GO" id="GO:0006633">
    <property type="term" value="P:fatty acid biosynthetic process"/>
    <property type="evidence" value="ECO:0007669"/>
    <property type="project" value="UniProtKB-UniPathway"/>
</dbReference>
<comment type="subunit">
    <text evidence="10">Homotetramer.</text>
</comment>
<proteinExistence type="inferred from homology"/>
<dbReference type="PROSITE" id="PS00061">
    <property type="entry name" value="ADH_SHORT"/>
    <property type="match status" value="1"/>
</dbReference>
<evidence type="ECO:0000256" key="7">
    <source>
        <dbReference type="ARBA" id="ARBA00048508"/>
    </source>
</evidence>
<dbReference type="EC" id="1.1.1.100" evidence="3 10"/>
<keyword evidence="10" id="KW-0444">Lipid biosynthesis</keyword>
<dbReference type="PANTHER" id="PTHR42879">
    <property type="entry name" value="3-OXOACYL-(ACYL-CARRIER-PROTEIN) REDUCTASE"/>
    <property type="match status" value="1"/>
</dbReference>
<evidence type="ECO:0000313" key="13">
    <source>
        <dbReference type="Proteomes" id="UP000189941"/>
    </source>
</evidence>
<dbReference type="Proteomes" id="UP000189941">
    <property type="component" value="Unassembled WGS sequence"/>
</dbReference>
<dbReference type="InterPro" id="IPR011284">
    <property type="entry name" value="3oxo_ACP_reduc"/>
</dbReference>
<comment type="function">
    <text evidence="10">Catalyzes the NADPH-dependent reduction of beta-ketoacyl-ACP substrates to beta-hydroxyacyl-ACP products, the first reductive step in the elongation cycle of fatty acid biosynthesis.</text>
</comment>
<dbReference type="InterPro" id="IPR036291">
    <property type="entry name" value="NAD(P)-bd_dom_sf"/>
</dbReference>
<keyword evidence="5 10" id="KW-0560">Oxidoreductase</keyword>
<feature type="active site" description="Proton acceptor" evidence="8">
    <location>
        <position position="150"/>
    </location>
</feature>
<feature type="binding site" evidence="9">
    <location>
        <begin position="150"/>
        <end position="154"/>
    </location>
    <ligand>
        <name>NADP(+)</name>
        <dbReference type="ChEBI" id="CHEBI:58349"/>
    </ligand>
</feature>
<dbReference type="GO" id="GO:0004316">
    <property type="term" value="F:3-oxoacyl-[acyl-carrier-protein] reductase (NADPH) activity"/>
    <property type="evidence" value="ECO:0007669"/>
    <property type="project" value="UniProtKB-UniRule"/>
</dbReference>
<dbReference type="RefSeq" id="WP_078755805.1">
    <property type="nucleotide sequence ID" value="NZ_FUWO01000007.1"/>
</dbReference>
<feature type="binding site" evidence="9">
    <location>
        <position position="183"/>
    </location>
    <ligand>
        <name>NADP(+)</name>
        <dbReference type="ChEBI" id="CHEBI:58349"/>
    </ligand>
</feature>
<dbReference type="InterPro" id="IPR002347">
    <property type="entry name" value="SDR_fam"/>
</dbReference>
<evidence type="ECO:0000256" key="5">
    <source>
        <dbReference type="ARBA" id="ARBA00023002"/>
    </source>
</evidence>
<dbReference type="GO" id="GO:0051287">
    <property type="term" value="F:NAD binding"/>
    <property type="evidence" value="ECO:0007669"/>
    <property type="project" value="UniProtKB-UniRule"/>
</dbReference>
<evidence type="ECO:0000313" key="12">
    <source>
        <dbReference type="EMBL" id="SJZ52322.1"/>
    </source>
</evidence>
<evidence type="ECO:0000256" key="9">
    <source>
        <dbReference type="PIRSR" id="PIRSR611284-2"/>
    </source>
</evidence>
<dbReference type="FunFam" id="3.40.50.720:FF:000173">
    <property type="entry name" value="3-oxoacyl-[acyl-carrier protein] reductase"/>
    <property type="match status" value="1"/>
</dbReference>
<keyword evidence="10" id="KW-0443">Lipid metabolism</keyword>
<protein>
    <recommendedName>
        <fullName evidence="3 10">3-oxoacyl-[acyl-carrier-protein] reductase</fullName>
        <ecNumber evidence="3 10">1.1.1.100</ecNumber>
    </recommendedName>
</protein>
<evidence type="ECO:0000256" key="3">
    <source>
        <dbReference type="ARBA" id="ARBA00012948"/>
    </source>
</evidence>
<name>A0A1T4LBZ5_9LACT</name>
<dbReference type="InterPro" id="IPR050259">
    <property type="entry name" value="SDR"/>
</dbReference>
<gene>
    <name evidence="12" type="ORF">SAMN02746011_01044</name>
</gene>
<evidence type="ECO:0000256" key="1">
    <source>
        <dbReference type="ARBA" id="ARBA00005194"/>
    </source>
</evidence>
<dbReference type="OrthoDB" id="9803333at2"/>
<feature type="binding site" evidence="9">
    <location>
        <position position="85"/>
    </location>
    <ligand>
        <name>NADP(+)</name>
        <dbReference type="ChEBI" id="CHEBI:58349"/>
    </ligand>
</feature>
<keyword evidence="9 10" id="KW-0521">NADP</keyword>
<reference evidence="13" key="1">
    <citation type="submission" date="2017-02" db="EMBL/GenBank/DDBJ databases">
        <authorList>
            <person name="Varghese N."/>
            <person name="Submissions S."/>
        </authorList>
    </citation>
    <scope>NUCLEOTIDE SEQUENCE [LARGE SCALE GENOMIC DNA]</scope>
    <source>
        <strain evidence="13">DSM 15739</strain>
    </source>
</reference>
<keyword evidence="4 10" id="KW-0276">Fatty acid metabolism</keyword>
<dbReference type="UniPathway" id="UPA00094"/>
<keyword evidence="6 10" id="KW-0275">Fatty acid biosynthesis</keyword>
<organism evidence="12 13">
    <name type="scientific">Globicatella sulfidifaciens DSM 15739</name>
    <dbReference type="NCBI Taxonomy" id="1121925"/>
    <lineage>
        <taxon>Bacteria</taxon>
        <taxon>Bacillati</taxon>
        <taxon>Bacillota</taxon>
        <taxon>Bacilli</taxon>
        <taxon>Lactobacillales</taxon>
        <taxon>Aerococcaceae</taxon>
        <taxon>Globicatella</taxon>
    </lineage>
</organism>
<keyword evidence="13" id="KW-1185">Reference proteome</keyword>
<dbReference type="NCBIfam" id="TIGR01830">
    <property type="entry name" value="3oxo_ACP_reduc"/>
    <property type="match status" value="1"/>
</dbReference>
<dbReference type="STRING" id="1121925.SAMN02746011_01044"/>
<dbReference type="PRINTS" id="PR00080">
    <property type="entry name" value="SDRFAMILY"/>
</dbReference>
<dbReference type="PRINTS" id="PR00081">
    <property type="entry name" value="GDHRDH"/>
</dbReference>
<sequence>MSLVCLITGSSRGIGLAIAKHLAKLDYQVILNSRRPIDEAILAEFEDASHPVDTVIGDIGNFEDSQRMVNEIKEKYDQIDVLINNAGVTKDGLFIRMKEEDYDLVLDTNLKGTFNMCRHVIPLMLKKRSGTIINLSSIVGIIGNAGQVNYAASKAGVIGLTKSLAREVASRNITVNAIAPGFIETKMTHDLSEKVKNTMLSQIPLKRFGQVEEIADCVQFLIHNRYMTGQVLEVNGGMNM</sequence>
<comment type="pathway">
    <text evidence="1 10">Lipid metabolism; fatty acid biosynthesis.</text>
</comment>
<comment type="catalytic activity">
    <reaction evidence="7 10">
        <text>a (3R)-hydroxyacyl-[ACP] + NADP(+) = a 3-oxoacyl-[ACP] + NADPH + H(+)</text>
        <dbReference type="Rhea" id="RHEA:17397"/>
        <dbReference type="Rhea" id="RHEA-COMP:9916"/>
        <dbReference type="Rhea" id="RHEA-COMP:9945"/>
        <dbReference type="ChEBI" id="CHEBI:15378"/>
        <dbReference type="ChEBI" id="CHEBI:57783"/>
        <dbReference type="ChEBI" id="CHEBI:58349"/>
        <dbReference type="ChEBI" id="CHEBI:78776"/>
        <dbReference type="ChEBI" id="CHEBI:78827"/>
        <dbReference type="EC" id="1.1.1.100"/>
    </reaction>
</comment>
<evidence type="ECO:0000256" key="4">
    <source>
        <dbReference type="ARBA" id="ARBA00022832"/>
    </source>
</evidence>
<accession>A0A1T4LBZ5</accession>
<dbReference type="EMBL" id="FUWO01000007">
    <property type="protein sequence ID" value="SJZ52322.1"/>
    <property type="molecule type" value="Genomic_DNA"/>
</dbReference>
<dbReference type="Pfam" id="PF13561">
    <property type="entry name" value="adh_short_C2"/>
    <property type="match status" value="1"/>
</dbReference>
<dbReference type="InterPro" id="IPR057326">
    <property type="entry name" value="KR_dom"/>
</dbReference>
<evidence type="ECO:0000256" key="6">
    <source>
        <dbReference type="ARBA" id="ARBA00023160"/>
    </source>
</evidence>
<feature type="binding site" evidence="9">
    <location>
        <begin position="9"/>
        <end position="12"/>
    </location>
    <ligand>
        <name>NADP(+)</name>
        <dbReference type="ChEBI" id="CHEBI:58349"/>
    </ligand>
</feature>
<dbReference type="AlphaFoldDB" id="A0A1T4LBZ5"/>
<evidence type="ECO:0000259" key="11">
    <source>
        <dbReference type="SMART" id="SM00822"/>
    </source>
</evidence>
<dbReference type="NCBIfam" id="NF009466">
    <property type="entry name" value="PRK12826.1-2"/>
    <property type="match status" value="1"/>
</dbReference>
<dbReference type="CDD" id="cd05333">
    <property type="entry name" value="BKR_SDR_c"/>
    <property type="match status" value="1"/>
</dbReference>
<evidence type="ECO:0000256" key="10">
    <source>
        <dbReference type="RuleBase" id="RU366074"/>
    </source>
</evidence>
<dbReference type="PANTHER" id="PTHR42879:SF2">
    <property type="entry name" value="3-OXOACYL-[ACYL-CARRIER-PROTEIN] REDUCTASE FABG"/>
    <property type="match status" value="1"/>
</dbReference>
<dbReference type="SMART" id="SM00822">
    <property type="entry name" value="PKS_KR"/>
    <property type="match status" value="1"/>
</dbReference>
<dbReference type="InterPro" id="IPR020904">
    <property type="entry name" value="Sc_DH/Rdtase_CS"/>
</dbReference>
<evidence type="ECO:0000256" key="8">
    <source>
        <dbReference type="PIRSR" id="PIRSR611284-1"/>
    </source>
</evidence>
<dbReference type="Gene3D" id="3.40.50.720">
    <property type="entry name" value="NAD(P)-binding Rossmann-like Domain"/>
    <property type="match status" value="1"/>
</dbReference>
<feature type="domain" description="Ketoreductase" evidence="11">
    <location>
        <begin position="3"/>
        <end position="181"/>
    </location>
</feature>
<dbReference type="SUPFAM" id="SSF51735">
    <property type="entry name" value="NAD(P)-binding Rossmann-fold domains"/>
    <property type="match status" value="1"/>
</dbReference>
<comment type="similarity">
    <text evidence="2 10">Belongs to the short-chain dehydrogenases/reductases (SDR) family.</text>
</comment>
<evidence type="ECO:0000256" key="2">
    <source>
        <dbReference type="ARBA" id="ARBA00006484"/>
    </source>
</evidence>